<dbReference type="GO" id="GO:0003678">
    <property type="term" value="F:DNA helicase activity"/>
    <property type="evidence" value="ECO:0007669"/>
    <property type="project" value="UniProtKB-EC"/>
</dbReference>
<dbReference type="Gene3D" id="1.10.150.20">
    <property type="entry name" value="5' to 3' exonuclease, C-terminal subdomain"/>
    <property type="match status" value="1"/>
</dbReference>
<feature type="region of interest" description="Domain III" evidence="6">
    <location>
        <begin position="145"/>
        <end position="205"/>
    </location>
</feature>
<keyword evidence="5 6" id="KW-0234">DNA repair</keyword>
<evidence type="ECO:0000256" key="4">
    <source>
        <dbReference type="ARBA" id="ARBA00023172"/>
    </source>
</evidence>
<sequence>MIHSVRGPVLEIGLDHVVVEVGGVGLAVYATPATIGGLRRGEEARLATTLVVREESLTLFGFADTEERELFLLVQTVSGIGPRLALATIAVLEPDTLRRALADGDLATLTRIPGVGKKSAERLVVELRDKVTAPATVPAGAGGGAGPSAPQPVLGVRDQVVEALLGLGFTQRPAEQAVDAVLAESADATPTVLLRTALSSLGRAR</sequence>
<dbReference type="InterPro" id="IPR000085">
    <property type="entry name" value="RuvA"/>
</dbReference>
<dbReference type="Pfam" id="PF01330">
    <property type="entry name" value="RuvA_N"/>
    <property type="match status" value="1"/>
</dbReference>
<dbReference type="CDD" id="cd14332">
    <property type="entry name" value="UBA_RuvA_C"/>
    <property type="match status" value="1"/>
</dbReference>
<comment type="domain">
    <text evidence="6">Has three domains with a flexible linker between the domains II and III and assumes an 'L' shape. Domain III is highly mobile and contacts RuvB.</text>
</comment>
<reference evidence="8 9" key="1">
    <citation type="submission" date="2024-03" db="EMBL/GenBank/DDBJ databases">
        <title>Draft genome sequence of Pseudonocardia nematodicida JCM 31783.</title>
        <authorList>
            <person name="Butdee W."/>
            <person name="Duangmal K."/>
        </authorList>
    </citation>
    <scope>NUCLEOTIDE SEQUENCE [LARGE SCALE GENOMIC DNA]</scope>
    <source>
        <strain evidence="8 9">JCM 31783</strain>
    </source>
</reference>
<accession>A0ABV1K6Z3</accession>
<keyword evidence="8" id="KW-0378">Hydrolase</keyword>
<comment type="function">
    <text evidence="6">The RuvA-RuvB-RuvC complex processes Holliday junction (HJ) DNA during genetic recombination and DNA repair, while the RuvA-RuvB complex plays an important role in the rescue of blocked DNA replication forks via replication fork reversal (RFR). RuvA specifically binds to HJ cruciform DNA, conferring on it an open structure. The RuvB hexamer acts as an ATP-dependent pump, pulling dsDNA into and through the RuvAB complex. HJ branch migration allows RuvC to scan DNA until it finds its consensus sequence, where it cleaves and resolves the cruciform DNA.</text>
</comment>
<comment type="similarity">
    <text evidence="6">Belongs to the RuvA family.</text>
</comment>
<feature type="domain" description="Helix-hairpin-helix DNA-binding motif class 1" evidence="7">
    <location>
        <begin position="107"/>
        <end position="126"/>
    </location>
</feature>
<evidence type="ECO:0000259" key="7">
    <source>
        <dbReference type="SMART" id="SM00278"/>
    </source>
</evidence>
<evidence type="ECO:0000256" key="1">
    <source>
        <dbReference type="ARBA" id="ARBA00022490"/>
    </source>
</evidence>
<dbReference type="EMBL" id="JBEDNQ010000002">
    <property type="protein sequence ID" value="MEQ3549939.1"/>
    <property type="molecule type" value="Genomic_DNA"/>
</dbReference>
<dbReference type="RefSeq" id="WP_349297030.1">
    <property type="nucleotide sequence ID" value="NZ_JBEDNQ010000002.1"/>
</dbReference>
<name>A0ABV1K6Z3_9PSEU</name>
<dbReference type="Pfam" id="PF14520">
    <property type="entry name" value="HHH_5"/>
    <property type="match status" value="1"/>
</dbReference>
<comment type="caution">
    <text evidence="8">The sequence shown here is derived from an EMBL/GenBank/DDBJ whole genome shotgun (WGS) entry which is preliminary data.</text>
</comment>
<dbReference type="GO" id="GO:0016787">
    <property type="term" value="F:hydrolase activity"/>
    <property type="evidence" value="ECO:0007669"/>
    <property type="project" value="UniProtKB-KW"/>
</dbReference>
<dbReference type="InterPro" id="IPR011114">
    <property type="entry name" value="RuvA_C"/>
</dbReference>
<keyword evidence="2 6" id="KW-0227">DNA damage</keyword>
<evidence type="ECO:0000256" key="2">
    <source>
        <dbReference type="ARBA" id="ARBA00022763"/>
    </source>
</evidence>
<dbReference type="SUPFAM" id="SSF46929">
    <property type="entry name" value="DNA helicase RuvA subunit, C-terminal domain"/>
    <property type="match status" value="1"/>
</dbReference>
<dbReference type="InterPro" id="IPR012340">
    <property type="entry name" value="NA-bd_OB-fold"/>
</dbReference>
<dbReference type="SUPFAM" id="SSF50249">
    <property type="entry name" value="Nucleic acid-binding proteins"/>
    <property type="match status" value="1"/>
</dbReference>
<comment type="subunit">
    <text evidence="6">Homotetramer. Forms an RuvA(8)-RuvB(12)-Holliday junction (HJ) complex. HJ DNA is sandwiched between 2 RuvA tetramers; dsDNA enters through RuvA and exits via RuvB. An RuvB hexamer assembles on each DNA strand where it exits the tetramer. Each RuvB hexamer is contacted by two RuvA subunits (via domain III) on 2 adjacent RuvB subunits; this complex drives branch migration. In the full resolvosome a probable DNA-RuvA(4)-RuvB(12)-RuvC(2) complex forms which resolves the HJ.</text>
</comment>
<dbReference type="Proteomes" id="UP001494902">
    <property type="component" value="Unassembled WGS sequence"/>
</dbReference>
<dbReference type="InterPro" id="IPR036267">
    <property type="entry name" value="RuvA_C_sf"/>
</dbReference>
<keyword evidence="9" id="KW-1185">Reference proteome</keyword>
<dbReference type="InterPro" id="IPR013849">
    <property type="entry name" value="DNA_helicase_Holl-junc_RuvA_I"/>
</dbReference>
<comment type="caution">
    <text evidence="6">Lacks conserved residue(s) required for the propagation of feature annotation.</text>
</comment>
<dbReference type="InterPro" id="IPR003583">
    <property type="entry name" value="Hlx-hairpin-Hlx_DNA-bd_motif"/>
</dbReference>
<keyword evidence="1 6" id="KW-0963">Cytoplasm</keyword>
<dbReference type="Gene3D" id="2.40.50.140">
    <property type="entry name" value="Nucleic acid-binding proteins"/>
    <property type="match status" value="1"/>
</dbReference>
<dbReference type="SMART" id="SM00278">
    <property type="entry name" value="HhH1"/>
    <property type="match status" value="2"/>
</dbReference>
<dbReference type="Pfam" id="PF07499">
    <property type="entry name" value="RuvA_C"/>
    <property type="match status" value="1"/>
</dbReference>
<evidence type="ECO:0000256" key="6">
    <source>
        <dbReference type="HAMAP-Rule" id="MF_00031"/>
    </source>
</evidence>
<dbReference type="Gene3D" id="1.10.8.10">
    <property type="entry name" value="DNA helicase RuvA subunit, C-terminal domain"/>
    <property type="match status" value="1"/>
</dbReference>
<dbReference type="NCBIfam" id="TIGR00084">
    <property type="entry name" value="ruvA"/>
    <property type="match status" value="1"/>
</dbReference>
<evidence type="ECO:0000313" key="9">
    <source>
        <dbReference type="Proteomes" id="UP001494902"/>
    </source>
</evidence>
<dbReference type="SUPFAM" id="SSF47781">
    <property type="entry name" value="RuvA domain 2-like"/>
    <property type="match status" value="1"/>
</dbReference>
<gene>
    <name evidence="6 8" type="primary">ruvA</name>
    <name evidence="8" type="ORF">WIS52_05605</name>
</gene>
<organism evidence="8 9">
    <name type="scientific">Pseudonocardia nematodicida</name>
    <dbReference type="NCBI Taxonomy" id="1206997"/>
    <lineage>
        <taxon>Bacteria</taxon>
        <taxon>Bacillati</taxon>
        <taxon>Actinomycetota</taxon>
        <taxon>Actinomycetes</taxon>
        <taxon>Pseudonocardiales</taxon>
        <taxon>Pseudonocardiaceae</taxon>
        <taxon>Pseudonocardia</taxon>
    </lineage>
</organism>
<proteinExistence type="inferred from homology"/>
<evidence type="ECO:0000256" key="3">
    <source>
        <dbReference type="ARBA" id="ARBA00023125"/>
    </source>
</evidence>
<comment type="subcellular location">
    <subcellularLocation>
        <location evidence="6">Cytoplasm</location>
    </subcellularLocation>
</comment>
<protein>
    <recommendedName>
        <fullName evidence="6">Holliday junction branch migration complex subunit RuvA</fullName>
    </recommendedName>
</protein>
<evidence type="ECO:0000313" key="8">
    <source>
        <dbReference type="EMBL" id="MEQ3549939.1"/>
    </source>
</evidence>
<keyword evidence="4 6" id="KW-0233">DNA recombination</keyword>
<dbReference type="HAMAP" id="MF_00031">
    <property type="entry name" value="DNA_HJ_migration_RuvA"/>
    <property type="match status" value="1"/>
</dbReference>
<dbReference type="InterPro" id="IPR010994">
    <property type="entry name" value="RuvA_2-like"/>
</dbReference>
<evidence type="ECO:0000256" key="5">
    <source>
        <dbReference type="ARBA" id="ARBA00023204"/>
    </source>
</evidence>
<feature type="domain" description="Helix-hairpin-helix DNA-binding motif class 1" evidence="7">
    <location>
        <begin position="72"/>
        <end position="91"/>
    </location>
</feature>
<keyword evidence="3 6" id="KW-0238">DNA-binding</keyword>